<evidence type="ECO:0000313" key="1">
    <source>
        <dbReference type="EMBL" id="GEP04454.1"/>
    </source>
</evidence>
<keyword evidence="4" id="KW-1185">Reference proteome</keyword>
<reference evidence="2" key="4">
    <citation type="submission" date="2023-01" db="EMBL/GenBank/DDBJ databases">
        <title>Draft genome sequence of Methylobacterium oxalidis strain NBRC 107715.</title>
        <authorList>
            <person name="Sun Q."/>
            <person name="Mori K."/>
        </authorList>
    </citation>
    <scope>NUCLEOTIDE SEQUENCE</scope>
    <source>
        <strain evidence="2">NBRC 107715</strain>
    </source>
</reference>
<dbReference type="EMBL" id="BSPK01000017">
    <property type="protein sequence ID" value="GLS62826.1"/>
    <property type="molecule type" value="Genomic_DNA"/>
</dbReference>
<evidence type="ECO:0000313" key="2">
    <source>
        <dbReference type="EMBL" id="GLS62826.1"/>
    </source>
</evidence>
<comment type="caution">
    <text evidence="1">The sequence shown here is derived from an EMBL/GenBank/DDBJ whole genome shotgun (WGS) entry which is preliminary data.</text>
</comment>
<organism evidence="1 3">
    <name type="scientific">Methylobacterium oxalidis</name>
    <dbReference type="NCBI Taxonomy" id="944322"/>
    <lineage>
        <taxon>Bacteria</taxon>
        <taxon>Pseudomonadati</taxon>
        <taxon>Pseudomonadota</taxon>
        <taxon>Alphaproteobacteria</taxon>
        <taxon>Hyphomicrobiales</taxon>
        <taxon>Methylobacteriaceae</taxon>
        <taxon>Methylobacterium</taxon>
    </lineage>
</organism>
<reference evidence="2" key="1">
    <citation type="journal article" date="2014" name="Int. J. Syst. Evol. Microbiol.">
        <title>Complete genome of a new Firmicutes species belonging to the dominant human colonic microbiota ('Ruminococcus bicirculans') reveals two chromosomes and a selective capacity to utilize plant glucans.</title>
        <authorList>
            <consortium name="NISC Comparative Sequencing Program"/>
            <person name="Wegmann U."/>
            <person name="Louis P."/>
            <person name="Goesmann A."/>
            <person name="Henrissat B."/>
            <person name="Duncan S.H."/>
            <person name="Flint H.J."/>
        </authorList>
    </citation>
    <scope>NUCLEOTIDE SEQUENCE</scope>
    <source>
        <strain evidence="2">NBRC 107715</strain>
    </source>
</reference>
<evidence type="ECO:0000313" key="3">
    <source>
        <dbReference type="Proteomes" id="UP000321960"/>
    </source>
</evidence>
<reference evidence="1 3" key="3">
    <citation type="submission" date="2019-07" db="EMBL/GenBank/DDBJ databases">
        <title>Whole genome shotgun sequence of Methylobacterium oxalidis NBRC 107715.</title>
        <authorList>
            <person name="Hosoyama A."/>
            <person name="Uohara A."/>
            <person name="Ohji S."/>
            <person name="Ichikawa N."/>
        </authorList>
    </citation>
    <scope>NUCLEOTIDE SEQUENCE [LARGE SCALE GENOMIC DNA]</scope>
    <source>
        <strain evidence="1 3">NBRC 107715</strain>
    </source>
</reference>
<sequence length="135" mass="15334">MLHFPTFAGNWLRLADPKLAILIGVPAVVGSLLIHGDNFVDERLSAFEWMNSCDGINSKILESAAQKNRDDEAFRKRIIKISRSNDEDARRLLVDLYNMKTEEFEKTREAIERLRNEVCSFEALGAAGRVSKSHQ</sequence>
<dbReference type="EMBL" id="BJZU01000045">
    <property type="protein sequence ID" value="GEP04454.1"/>
    <property type="molecule type" value="Genomic_DNA"/>
</dbReference>
<reference evidence="4" key="2">
    <citation type="journal article" date="2019" name="Int. J. Syst. Evol. Microbiol.">
        <title>The Global Catalogue of Microorganisms (GCM) 10K type strain sequencing project: providing services to taxonomists for standard genome sequencing and annotation.</title>
        <authorList>
            <consortium name="The Broad Institute Genomics Platform"/>
            <consortium name="The Broad Institute Genome Sequencing Center for Infectious Disease"/>
            <person name="Wu L."/>
            <person name="Ma J."/>
        </authorList>
    </citation>
    <scope>NUCLEOTIDE SEQUENCE [LARGE SCALE GENOMIC DNA]</scope>
    <source>
        <strain evidence="4">NBRC 107715</strain>
    </source>
</reference>
<dbReference type="Proteomes" id="UP000321960">
    <property type="component" value="Unassembled WGS sequence"/>
</dbReference>
<name>A0A512J3C3_9HYPH</name>
<dbReference type="Proteomes" id="UP001156856">
    <property type="component" value="Unassembled WGS sequence"/>
</dbReference>
<evidence type="ECO:0000313" key="4">
    <source>
        <dbReference type="Proteomes" id="UP001156856"/>
    </source>
</evidence>
<protein>
    <submittedName>
        <fullName evidence="1">Uncharacterized protein</fullName>
    </submittedName>
</protein>
<dbReference type="RefSeq" id="WP_147026082.1">
    <property type="nucleotide sequence ID" value="NZ_BJZU01000045.1"/>
</dbReference>
<gene>
    <name evidence="2" type="ORF">GCM10007888_12070</name>
    <name evidence="1" type="ORF">MOX02_24920</name>
</gene>
<dbReference type="AlphaFoldDB" id="A0A512J3C3"/>
<proteinExistence type="predicted"/>
<accession>A0A512J3C3</accession>